<organism evidence="1 2">
    <name type="scientific">Dentiscutata heterogama</name>
    <dbReference type="NCBI Taxonomy" id="1316150"/>
    <lineage>
        <taxon>Eukaryota</taxon>
        <taxon>Fungi</taxon>
        <taxon>Fungi incertae sedis</taxon>
        <taxon>Mucoromycota</taxon>
        <taxon>Glomeromycotina</taxon>
        <taxon>Glomeromycetes</taxon>
        <taxon>Diversisporales</taxon>
        <taxon>Gigasporaceae</taxon>
        <taxon>Dentiscutata</taxon>
    </lineage>
</organism>
<feature type="non-terminal residue" evidence="1">
    <location>
        <position position="1"/>
    </location>
</feature>
<name>A0ACA9Q2Z1_9GLOM</name>
<keyword evidence="2" id="KW-1185">Reference proteome</keyword>
<dbReference type="Proteomes" id="UP000789702">
    <property type="component" value="Unassembled WGS sequence"/>
</dbReference>
<dbReference type="EMBL" id="CAJVPU010037830">
    <property type="protein sequence ID" value="CAG8733427.1"/>
    <property type="molecule type" value="Genomic_DNA"/>
</dbReference>
<protein>
    <submittedName>
        <fullName evidence="1">15826_t:CDS:1</fullName>
    </submittedName>
</protein>
<proteinExistence type="predicted"/>
<accession>A0ACA9Q2Z1</accession>
<gene>
    <name evidence="1" type="ORF">DHETER_LOCUS13584</name>
</gene>
<evidence type="ECO:0000313" key="1">
    <source>
        <dbReference type="EMBL" id="CAG8733427.1"/>
    </source>
</evidence>
<feature type="non-terminal residue" evidence="1">
    <location>
        <position position="45"/>
    </location>
</feature>
<reference evidence="1" key="1">
    <citation type="submission" date="2021-06" db="EMBL/GenBank/DDBJ databases">
        <authorList>
            <person name="Kallberg Y."/>
            <person name="Tangrot J."/>
            <person name="Rosling A."/>
        </authorList>
    </citation>
    <scope>NUCLEOTIDE SEQUENCE</scope>
    <source>
        <strain evidence="1">IL203A</strain>
    </source>
</reference>
<comment type="caution">
    <text evidence="1">The sequence shown here is derived from an EMBL/GenBank/DDBJ whole genome shotgun (WGS) entry which is preliminary data.</text>
</comment>
<evidence type="ECO:0000313" key="2">
    <source>
        <dbReference type="Proteomes" id="UP000789702"/>
    </source>
</evidence>
<sequence>ITKNEEAALLNVRNAIWRIFEAEKFLLLKYNTFASEIVRWKRSNK</sequence>